<organism evidence="2 3">
    <name type="scientific">Ophiocordyceps camponoti-rufipedis</name>
    <dbReference type="NCBI Taxonomy" id="2004952"/>
    <lineage>
        <taxon>Eukaryota</taxon>
        <taxon>Fungi</taxon>
        <taxon>Dikarya</taxon>
        <taxon>Ascomycota</taxon>
        <taxon>Pezizomycotina</taxon>
        <taxon>Sordariomycetes</taxon>
        <taxon>Hypocreomycetidae</taxon>
        <taxon>Hypocreales</taxon>
        <taxon>Ophiocordycipitaceae</taxon>
        <taxon>Ophiocordyceps</taxon>
    </lineage>
</organism>
<evidence type="ECO:0000313" key="2">
    <source>
        <dbReference type="EMBL" id="PHH75724.1"/>
    </source>
</evidence>
<proteinExistence type="predicted"/>
<dbReference type="EMBL" id="NJES01000200">
    <property type="protein sequence ID" value="PHH75724.1"/>
    <property type="molecule type" value="Genomic_DNA"/>
</dbReference>
<sequence>MSDTDSPFKANMYHDNAPDQGSGSFDCVKSTSVASTQQPEEDQVRPREKRAAEASAWPVGPSPILIMQANSLTLRHVSARDQELAVLTSPFGPWCVQDSEPNDPSATPGP</sequence>
<gene>
    <name evidence="2" type="ORF">CDD80_2145</name>
</gene>
<evidence type="ECO:0000256" key="1">
    <source>
        <dbReference type="SAM" id="MobiDB-lite"/>
    </source>
</evidence>
<keyword evidence="3" id="KW-1185">Reference proteome</keyword>
<accession>A0A2C5Z8J7</accession>
<dbReference type="AlphaFoldDB" id="A0A2C5Z8J7"/>
<protein>
    <submittedName>
        <fullName evidence="2">Uncharacterized protein</fullName>
    </submittedName>
</protein>
<reference evidence="2 3" key="1">
    <citation type="submission" date="2017-06" db="EMBL/GenBank/DDBJ databases">
        <title>Ant-infecting Ophiocordyceps genomes reveal a high diversity of potential behavioral manipulation genes and a possible major role for enterotoxins.</title>
        <authorList>
            <person name="De Bekker C."/>
            <person name="Evans H.C."/>
            <person name="Brachmann A."/>
            <person name="Hughes D.P."/>
        </authorList>
    </citation>
    <scope>NUCLEOTIDE SEQUENCE [LARGE SCALE GENOMIC DNA]</scope>
    <source>
        <strain evidence="2 3">Map16</strain>
    </source>
</reference>
<dbReference type="Proteomes" id="UP000226431">
    <property type="component" value="Unassembled WGS sequence"/>
</dbReference>
<feature type="region of interest" description="Disordered" evidence="1">
    <location>
        <begin position="1"/>
        <end position="58"/>
    </location>
</feature>
<comment type="caution">
    <text evidence="2">The sequence shown here is derived from an EMBL/GenBank/DDBJ whole genome shotgun (WGS) entry which is preliminary data.</text>
</comment>
<evidence type="ECO:0000313" key="3">
    <source>
        <dbReference type="Proteomes" id="UP000226431"/>
    </source>
</evidence>
<name>A0A2C5Z8J7_9HYPO</name>
<feature type="compositionally biased region" description="Basic and acidic residues" evidence="1">
    <location>
        <begin position="42"/>
        <end position="52"/>
    </location>
</feature>
<feature type="compositionally biased region" description="Polar residues" evidence="1">
    <location>
        <begin position="19"/>
        <end position="38"/>
    </location>
</feature>